<keyword evidence="4 6" id="KW-1133">Transmembrane helix</keyword>
<keyword evidence="3 6" id="KW-0812">Transmembrane</keyword>
<feature type="transmembrane region" description="Helical" evidence="6">
    <location>
        <begin position="134"/>
        <end position="154"/>
    </location>
</feature>
<proteinExistence type="predicted"/>
<keyword evidence="2" id="KW-1003">Cell membrane</keyword>
<dbReference type="Pfam" id="PF01943">
    <property type="entry name" value="Polysacc_synt"/>
    <property type="match status" value="1"/>
</dbReference>
<feature type="transmembrane region" description="Helical" evidence="6">
    <location>
        <begin position="279"/>
        <end position="301"/>
    </location>
</feature>
<feature type="transmembrane region" description="Helical" evidence="6">
    <location>
        <begin position="66"/>
        <end position="90"/>
    </location>
</feature>
<evidence type="ECO:0000256" key="6">
    <source>
        <dbReference type="SAM" id="Phobius"/>
    </source>
</evidence>
<protein>
    <submittedName>
        <fullName evidence="7">Polysaccharide biosynthesis protein</fullName>
    </submittedName>
</protein>
<organism evidence="7 8">
    <name type="scientific">Deinococcus aerolatus</name>
    <dbReference type="NCBI Taxonomy" id="522487"/>
    <lineage>
        <taxon>Bacteria</taxon>
        <taxon>Thermotogati</taxon>
        <taxon>Deinococcota</taxon>
        <taxon>Deinococci</taxon>
        <taxon>Deinococcales</taxon>
        <taxon>Deinococcaceae</taxon>
        <taxon>Deinococcus</taxon>
    </lineage>
</organism>
<comment type="subcellular location">
    <subcellularLocation>
        <location evidence="1">Cell membrane</location>
        <topology evidence="1">Multi-pass membrane protein</topology>
    </subcellularLocation>
</comment>
<feature type="transmembrane region" description="Helical" evidence="6">
    <location>
        <begin position="367"/>
        <end position="393"/>
    </location>
</feature>
<name>A0ABQ2GGM8_9DEIO</name>
<feature type="transmembrane region" description="Helical" evidence="6">
    <location>
        <begin position="34"/>
        <end position="54"/>
    </location>
</feature>
<sequence>MMGGQALRAGVQLLYFVLIARALGSAQYGSFVAVTALVAIAAPFASWGSGNLLIKHTVRDHQTFPTYWGAAVATTLTTSLALTLLVIAVAQFVLPPGLPLTLLLLVALSDLLFARLIDVSGQAFQAFNRLDRTAAIQLFPALVRLAAAGLLFALPVPKTALAWSALFFISTAVSAICAVTLVRRDLGWGPLSLRPVRQEAREGGAFALSLSAQSIYNDIDKIMLARLVSAEAAGVYAAAYRIVDTAFTPVRSVLYAAYARFFQRGQSGLRGSTAFALQLLPWTGGYSLLIAAVLWLCAPALPLLFGADFAATADVLRWLSPLVLLKTLHYFAADALTGAGYQGTRSAVQVGVAVVNGLLNLWLLPRYGWLGAVWASLASDLLLVLTLWSIVAFKTRKSFPLG</sequence>
<evidence type="ECO:0000256" key="2">
    <source>
        <dbReference type="ARBA" id="ARBA00022475"/>
    </source>
</evidence>
<evidence type="ECO:0000256" key="1">
    <source>
        <dbReference type="ARBA" id="ARBA00004651"/>
    </source>
</evidence>
<dbReference type="EMBL" id="BMOL01000052">
    <property type="protein sequence ID" value="GGL95400.1"/>
    <property type="molecule type" value="Genomic_DNA"/>
</dbReference>
<dbReference type="InterPro" id="IPR002797">
    <property type="entry name" value="Polysacc_synth"/>
</dbReference>
<evidence type="ECO:0000256" key="5">
    <source>
        <dbReference type="ARBA" id="ARBA00023136"/>
    </source>
</evidence>
<dbReference type="InterPro" id="IPR050833">
    <property type="entry name" value="Poly_Biosynth_Transport"/>
</dbReference>
<keyword evidence="5 6" id="KW-0472">Membrane</keyword>
<feature type="transmembrane region" description="Helical" evidence="6">
    <location>
        <begin position="96"/>
        <end position="113"/>
    </location>
</feature>
<dbReference type="PANTHER" id="PTHR30250:SF11">
    <property type="entry name" value="O-ANTIGEN TRANSPORTER-RELATED"/>
    <property type="match status" value="1"/>
</dbReference>
<evidence type="ECO:0000313" key="7">
    <source>
        <dbReference type="EMBL" id="GGL95400.1"/>
    </source>
</evidence>
<evidence type="ECO:0000256" key="3">
    <source>
        <dbReference type="ARBA" id="ARBA00022692"/>
    </source>
</evidence>
<dbReference type="Proteomes" id="UP000639973">
    <property type="component" value="Unassembled WGS sequence"/>
</dbReference>
<feature type="transmembrane region" description="Helical" evidence="6">
    <location>
        <begin position="160"/>
        <end position="182"/>
    </location>
</feature>
<dbReference type="PANTHER" id="PTHR30250">
    <property type="entry name" value="PST FAMILY PREDICTED COLANIC ACID TRANSPORTER"/>
    <property type="match status" value="1"/>
</dbReference>
<comment type="caution">
    <text evidence="7">The sequence shown here is derived from an EMBL/GenBank/DDBJ whole genome shotgun (WGS) entry which is preliminary data.</text>
</comment>
<evidence type="ECO:0000313" key="8">
    <source>
        <dbReference type="Proteomes" id="UP000639973"/>
    </source>
</evidence>
<evidence type="ECO:0000256" key="4">
    <source>
        <dbReference type="ARBA" id="ARBA00022989"/>
    </source>
</evidence>
<gene>
    <name evidence="7" type="ORF">GCM10010840_36850</name>
</gene>
<keyword evidence="8" id="KW-1185">Reference proteome</keyword>
<reference evidence="8" key="1">
    <citation type="journal article" date="2019" name="Int. J. Syst. Evol. Microbiol.">
        <title>The Global Catalogue of Microorganisms (GCM) 10K type strain sequencing project: providing services to taxonomists for standard genome sequencing and annotation.</title>
        <authorList>
            <consortium name="The Broad Institute Genomics Platform"/>
            <consortium name="The Broad Institute Genome Sequencing Center for Infectious Disease"/>
            <person name="Wu L."/>
            <person name="Ma J."/>
        </authorList>
    </citation>
    <scope>NUCLEOTIDE SEQUENCE [LARGE SCALE GENOMIC DNA]</scope>
    <source>
        <strain evidence="8">JCM 15442</strain>
    </source>
</reference>
<accession>A0ABQ2GGM8</accession>